<evidence type="ECO:0000256" key="5">
    <source>
        <dbReference type="ARBA" id="ARBA00025933"/>
    </source>
</evidence>
<evidence type="ECO:0000256" key="4">
    <source>
        <dbReference type="ARBA" id="ARBA00023143"/>
    </source>
</evidence>
<keyword evidence="9" id="KW-0966">Cell projection</keyword>
<dbReference type="InterPro" id="IPR006299">
    <property type="entry name" value="FlgC"/>
</dbReference>
<proteinExistence type="inferred from homology"/>
<dbReference type="Pfam" id="PF06429">
    <property type="entry name" value="Flg_bbr_C"/>
    <property type="match status" value="1"/>
</dbReference>
<evidence type="ECO:0000259" key="7">
    <source>
        <dbReference type="Pfam" id="PF00460"/>
    </source>
</evidence>
<dbReference type="Pfam" id="PF00460">
    <property type="entry name" value="Flg_bb_rod"/>
    <property type="match status" value="1"/>
</dbReference>
<sequence>MSIFGGMRISASGLSAERLRLDVISSNIANVRTTRTEKGGAYVRKTAVFSENYDRNMGMLGVKAVKVEKDNSPLKKEYNPTHPDANAEGYVEYPNVDLLVEMSDLISASRSYESNVDTLNAQKNMISKALEIGR</sequence>
<dbReference type="AlphaFoldDB" id="A0A316M310"/>
<evidence type="ECO:0000256" key="2">
    <source>
        <dbReference type="ARBA" id="ARBA00009677"/>
    </source>
</evidence>
<reference evidence="9 10" key="1">
    <citation type="submission" date="2018-03" db="EMBL/GenBank/DDBJ databases">
        <title>The uncultured portion of the human microbiome is neutrally assembled.</title>
        <authorList>
            <person name="Jeraldo P."/>
            <person name="Boardman L."/>
            <person name="White B.A."/>
            <person name="Nelson H."/>
            <person name="Goldenfeld N."/>
            <person name="Chia N."/>
        </authorList>
    </citation>
    <scope>NUCLEOTIDE SEQUENCE [LARGE SCALE GENOMIC DNA]</scope>
    <source>
        <strain evidence="9">CIM:MAG 903</strain>
    </source>
</reference>
<dbReference type="GO" id="GO:0030694">
    <property type="term" value="C:bacterial-type flagellum basal body, rod"/>
    <property type="evidence" value="ECO:0007669"/>
    <property type="project" value="UniProtKB-UniRule"/>
</dbReference>
<evidence type="ECO:0000259" key="8">
    <source>
        <dbReference type="Pfam" id="PF06429"/>
    </source>
</evidence>
<comment type="similarity">
    <text evidence="2">Belongs to the flagella basal body rod proteins family.</text>
</comment>
<evidence type="ECO:0000256" key="1">
    <source>
        <dbReference type="ARBA" id="ARBA00004117"/>
    </source>
</evidence>
<dbReference type="EMBL" id="QAMZ01000048">
    <property type="protein sequence ID" value="PWL52511.1"/>
    <property type="molecule type" value="Genomic_DNA"/>
</dbReference>
<comment type="subcellular location">
    <subcellularLocation>
        <location evidence="1 6">Bacterial flagellum basal body</location>
    </subcellularLocation>
</comment>
<evidence type="ECO:0000313" key="10">
    <source>
        <dbReference type="Proteomes" id="UP000246114"/>
    </source>
</evidence>
<dbReference type="RefSeq" id="WP_178312243.1">
    <property type="nucleotide sequence ID" value="NZ_BAAACD010000011.1"/>
</dbReference>
<keyword evidence="9" id="KW-0969">Cilium</keyword>
<evidence type="ECO:0000256" key="6">
    <source>
        <dbReference type="RuleBase" id="RU362062"/>
    </source>
</evidence>
<accession>A0A316M310</accession>
<feature type="domain" description="Flagellar basal body rod protein N-terminal" evidence="7">
    <location>
        <begin position="7"/>
        <end position="34"/>
    </location>
</feature>
<dbReference type="Proteomes" id="UP000246114">
    <property type="component" value="Unassembled WGS sequence"/>
</dbReference>
<dbReference type="PANTHER" id="PTHR30435">
    <property type="entry name" value="FLAGELLAR PROTEIN"/>
    <property type="match status" value="1"/>
</dbReference>
<evidence type="ECO:0000313" key="9">
    <source>
        <dbReference type="EMBL" id="PWL52511.1"/>
    </source>
</evidence>
<dbReference type="InterPro" id="IPR019776">
    <property type="entry name" value="Flagellar_basal_body_rod_CS"/>
</dbReference>
<dbReference type="PANTHER" id="PTHR30435:SF2">
    <property type="entry name" value="FLAGELLAR BASAL-BODY ROD PROTEIN FLGC"/>
    <property type="match status" value="1"/>
</dbReference>
<comment type="caution">
    <text evidence="9">The sequence shown here is derived from an EMBL/GenBank/DDBJ whole genome shotgun (WGS) entry which is preliminary data.</text>
</comment>
<gene>
    <name evidence="9" type="primary">flgC</name>
    <name evidence="9" type="ORF">DBY38_10265</name>
</gene>
<keyword evidence="9" id="KW-0282">Flagellum</keyword>
<dbReference type="InterPro" id="IPR001444">
    <property type="entry name" value="Flag_bb_rod_N"/>
</dbReference>
<dbReference type="GO" id="GO:0071978">
    <property type="term" value="P:bacterial-type flagellum-dependent swarming motility"/>
    <property type="evidence" value="ECO:0007669"/>
    <property type="project" value="TreeGrafter"/>
</dbReference>
<evidence type="ECO:0000256" key="3">
    <source>
        <dbReference type="ARBA" id="ARBA00017941"/>
    </source>
</evidence>
<organism evidence="9 10">
    <name type="scientific">Clostridium cadaveris</name>
    <dbReference type="NCBI Taxonomy" id="1529"/>
    <lineage>
        <taxon>Bacteria</taxon>
        <taxon>Bacillati</taxon>
        <taxon>Bacillota</taxon>
        <taxon>Clostridia</taxon>
        <taxon>Eubacteriales</taxon>
        <taxon>Clostridiaceae</taxon>
        <taxon>Clostridium</taxon>
    </lineage>
</organism>
<dbReference type="InterPro" id="IPR010930">
    <property type="entry name" value="Flg_bb/hook_C_dom"/>
</dbReference>
<name>A0A316M310_9CLOT</name>
<protein>
    <recommendedName>
        <fullName evidence="3 6">Flagellar basal-body rod protein FlgC</fullName>
    </recommendedName>
</protein>
<dbReference type="NCBIfam" id="TIGR01395">
    <property type="entry name" value="FlgC"/>
    <property type="match status" value="1"/>
</dbReference>
<dbReference type="GeneID" id="90544979"/>
<comment type="subunit">
    <text evidence="5 6">The basal body constitutes a major portion of the flagellar organelle and consists of four rings (L,P,S, and M) mounted on a central rod. The rod consists of about 26 subunits of FlgG in the distal portion, and FlgB, FlgC and FlgF are thought to build up the proximal portion of the rod with about 6 subunits each.</text>
</comment>
<feature type="domain" description="Flagellar basal-body/hook protein C-terminal" evidence="8">
    <location>
        <begin position="88"/>
        <end position="131"/>
    </location>
</feature>
<dbReference type="PROSITE" id="PS00588">
    <property type="entry name" value="FLAGELLA_BB_ROD"/>
    <property type="match status" value="1"/>
</dbReference>
<keyword evidence="4 6" id="KW-0975">Bacterial flagellum</keyword>